<dbReference type="Gene3D" id="1.20.1070.10">
    <property type="entry name" value="Rhodopsin 7-helix transmembrane proteins"/>
    <property type="match status" value="1"/>
</dbReference>
<keyword evidence="6 11" id="KW-0675">Receptor</keyword>
<feature type="transmembrane region" description="Helical" evidence="9">
    <location>
        <begin position="47"/>
        <end position="70"/>
    </location>
</feature>
<evidence type="ECO:0000256" key="9">
    <source>
        <dbReference type="SAM" id="Phobius"/>
    </source>
</evidence>
<feature type="domain" description="G-protein coupled receptors family 1 profile" evidence="10">
    <location>
        <begin position="59"/>
        <end position="350"/>
    </location>
</feature>
<organism evidence="11 12">
    <name type="scientific">Plakobranchus ocellatus</name>
    <dbReference type="NCBI Taxonomy" id="259542"/>
    <lineage>
        <taxon>Eukaryota</taxon>
        <taxon>Metazoa</taxon>
        <taxon>Spiralia</taxon>
        <taxon>Lophotrochozoa</taxon>
        <taxon>Mollusca</taxon>
        <taxon>Gastropoda</taxon>
        <taxon>Heterobranchia</taxon>
        <taxon>Euthyneura</taxon>
        <taxon>Panpulmonata</taxon>
        <taxon>Sacoglossa</taxon>
        <taxon>Placobranchoidea</taxon>
        <taxon>Plakobranchidae</taxon>
        <taxon>Plakobranchus</taxon>
    </lineage>
</organism>
<evidence type="ECO:0000256" key="8">
    <source>
        <dbReference type="SAM" id="MobiDB-lite"/>
    </source>
</evidence>
<keyword evidence="3 9" id="KW-1133">Transmembrane helix</keyword>
<comment type="caution">
    <text evidence="11">The sequence shown here is derived from an EMBL/GenBank/DDBJ whole genome shotgun (WGS) entry which is preliminary data.</text>
</comment>
<dbReference type="Pfam" id="PF00001">
    <property type="entry name" value="7tm_1"/>
    <property type="match status" value="1"/>
</dbReference>
<evidence type="ECO:0000256" key="7">
    <source>
        <dbReference type="ARBA" id="ARBA00023224"/>
    </source>
</evidence>
<accession>A0AAV4B0Z6</accession>
<reference evidence="11 12" key="1">
    <citation type="journal article" date="2021" name="Elife">
        <title>Chloroplast acquisition without the gene transfer in kleptoplastic sea slugs, Plakobranchus ocellatus.</title>
        <authorList>
            <person name="Maeda T."/>
            <person name="Takahashi S."/>
            <person name="Yoshida T."/>
            <person name="Shimamura S."/>
            <person name="Takaki Y."/>
            <person name="Nagai Y."/>
            <person name="Toyoda A."/>
            <person name="Suzuki Y."/>
            <person name="Arimoto A."/>
            <person name="Ishii H."/>
            <person name="Satoh N."/>
            <person name="Nishiyama T."/>
            <person name="Hasebe M."/>
            <person name="Maruyama T."/>
            <person name="Minagawa J."/>
            <person name="Obokata J."/>
            <person name="Shigenobu S."/>
        </authorList>
    </citation>
    <scope>NUCLEOTIDE SEQUENCE [LARGE SCALE GENOMIC DNA]</scope>
</reference>
<keyword evidence="12" id="KW-1185">Reference proteome</keyword>
<evidence type="ECO:0000256" key="1">
    <source>
        <dbReference type="ARBA" id="ARBA00004141"/>
    </source>
</evidence>
<dbReference type="PROSITE" id="PS50262">
    <property type="entry name" value="G_PROTEIN_RECEP_F1_2"/>
    <property type="match status" value="1"/>
</dbReference>
<dbReference type="GO" id="GO:0004930">
    <property type="term" value="F:G protein-coupled receptor activity"/>
    <property type="evidence" value="ECO:0007669"/>
    <property type="project" value="UniProtKB-KW"/>
</dbReference>
<protein>
    <submittedName>
        <fullName evidence="11">Thyrotropin-releasing hormone receptor</fullName>
    </submittedName>
</protein>
<dbReference type="Proteomes" id="UP000735302">
    <property type="component" value="Unassembled WGS sequence"/>
</dbReference>
<evidence type="ECO:0000259" key="10">
    <source>
        <dbReference type="PROSITE" id="PS50262"/>
    </source>
</evidence>
<dbReference type="SUPFAM" id="SSF81321">
    <property type="entry name" value="Family A G protein-coupled receptor-like"/>
    <property type="match status" value="1"/>
</dbReference>
<dbReference type="CDD" id="cd00637">
    <property type="entry name" value="7tm_classA_rhodopsin-like"/>
    <property type="match status" value="1"/>
</dbReference>
<evidence type="ECO:0000256" key="2">
    <source>
        <dbReference type="ARBA" id="ARBA00022692"/>
    </source>
</evidence>
<evidence type="ECO:0000256" key="3">
    <source>
        <dbReference type="ARBA" id="ARBA00022989"/>
    </source>
</evidence>
<evidence type="ECO:0000313" key="11">
    <source>
        <dbReference type="EMBL" id="GFO13250.1"/>
    </source>
</evidence>
<feature type="transmembrane region" description="Helical" evidence="9">
    <location>
        <begin position="328"/>
        <end position="352"/>
    </location>
</feature>
<evidence type="ECO:0000256" key="6">
    <source>
        <dbReference type="ARBA" id="ARBA00023170"/>
    </source>
</evidence>
<dbReference type="PROSITE" id="PS00237">
    <property type="entry name" value="G_PROTEIN_RECEP_F1_1"/>
    <property type="match status" value="1"/>
</dbReference>
<feature type="region of interest" description="Disordered" evidence="8">
    <location>
        <begin position="239"/>
        <end position="261"/>
    </location>
</feature>
<gene>
    <name evidence="11" type="ORF">PoB_003975500</name>
</gene>
<dbReference type="PANTHER" id="PTHR24243">
    <property type="entry name" value="G-PROTEIN COUPLED RECEPTOR"/>
    <property type="match status" value="1"/>
</dbReference>
<feature type="transmembrane region" description="Helical" evidence="9">
    <location>
        <begin position="156"/>
        <end position="173"/>
    </location>
</feature>
<feature type="transmembrane region" description="Helical" evidence="9">
    <location>
        <begin position="204"/>
        <end position="224"/>
    </location>
</feature>
<comment type="subcellular location">
    <subcellularLocation>
        <location evidence="1">Membrane</location>
        <topology evidence="1">Multi-pass membrane protein</topology>
    </subcellularLocation>
</comment>
<keyword evidence="7" id="KW-0807">Transducer</keyword>
<feature type="transmembrane region" description="Helical" evidence="9">
    <location>
        <begin position="291"/>
        <end position="316"/>
    </location>
</feature>
<evidence type="ECO:0000256" key="5">
    <source>
        <dbReference type="ARBA" id="ARBA00023136"/>
    </source>
</evidence>
<dbReference type="AlphaFoldDB" id="A0AAV4B0Z6"/>
<proteinExistence type="predicted"/>
<name>A0AAV4B0Z6_9GAST</name>
<dbReference type="InterPro" id="IPR000276">
    <property type="entry name" value="GPCR_Rhodpsn"/>
</dbReference>
<dbReference type="InterPro" id="IPR017452">
    <property type="entry name" value="GPCR_Rhodpsn_7TM"/>
</dbReference>
<dbReference type="PANTHER" id="PTHR24243:SF230">
    <property type="entry name" value="G-PROTEIN COUPLED RECEPTORS FAMILY 1 PROFILE DOMAIN-CONTAINING PROTEIN"/>
    <property type="match status" value="1"/>
</dbReference>
<feature type="transmembrane region" description="Helical" evidence="9">
    <location>
        <begin position="116"/>
        <end position="135"/>
    </location>
</feature>
<dbReference type="EMBL" id="BLXT01004481">
    <property type="protein sequence ID" value="GFO13250.1"/>
    <property type="molecule type" value="Genomic_DNA"/>
</dbReference>
<sequence length="414" mass="47514">MDIDFSYVECTQELYFDFGDQRLLLQTSDNIKYILMRCRQAQVMRDVFFLTALIVGIPANILALAAMLTLRPRSIPTFYVALLSASDLTALALRGIDYIIVRNQVEIPRLLCGLKVSLVDFSASYANWVLVLICFERFYTLRFPLSKMAHFTFGRAKLLAALMAILPFPYYLARMFLQGEPTMGYCAIEDLDIAYLMLKIDDVLYLYAPFCLLFIFVALIARELHIAQKTRQKMFHTNSLQASQESEGNKSNRTSTATVGDTSEQRLTTGAMLNEQTSRQLRQQQKNERSLTIMMSCAAIFFLVMTLPFCVIQRFYFHPFTGVKAADLSFHLVWAHGLLILTHVSNFFLYFITCRRLRSHLWQMLRLKKLHKLCCCPSCAHIPFCVDNRRPSVSSPDVEQTKISRIPLATLDDD</sequence>
<dbReference type="GO" id="GO:0005886">
    <property type="term" value="C:plasma membrane"/>
    <property type="evidence" value="ECO:0007669"/>
    <property type="project" value="TreeGrafter"/>
</dbReference>
<keyword evidence="4" id="KW-0297">G-protein coupled receptor</keyword>
<keyword evidence="2 9" id="KW-0812">Transmembrane</keyword>
<evidence type="ECO:0000313" key="12">
    <source>
        <dbReference type="Proteomes" id="UP000735302"/>
    </source>
</evidence>
<evidence type="ECO:0000256" key="4">
    <source>
        <dbReference type="ARBA" id="ARBA00023040"/>
    </source>
</evidence>
<keyword evidence="5 9" id="KW-0472">Membrane</keyword>